<dbReference type="CDD" id="cd00093">
    <property type="entry name" value="HTH_XRE"/>
    <property type="match status" value="1"/>
</dbReference>
<keyword evidence="2" id="KW-0472">Membrane</keyword>
<keyword evidence="4" id="KW-0238">DNA-binding</keyword>
<evidence type="ECO:0000313" key="5">
    <source>
        <dbReference type="Proteomes" id="UP000199073"/>
    </source>
</evidence>
<evidence type="ECO:0000256" key="2">
    <source>
        <dbReference type="SAM" id="Phobius"/>
    </source>
</evidence>
<evidence type="ECO:0000256" key="1">
    <source>
        <dbReference type="SAM" id="MobiDB-lite"/>
    </source>
</evidence>
<dbReference type="GO" id="GO:0003677">
    <property type="term" value="F:DNA binding"/>
    <property type="evidence" value="ECO:0007669"/>
    <property type="project" value="UniProtKB-KW"/>
</dbReference>
<protein>
    <submittedName>
        <fullName evidence="4">DNA-binding transcriptional regulator, XRE-family HTH domain</fullName>
    </submittedName>
</protein>
<dbReference type="AlphaFoldDB" id="A0A1H0QM73"/>
<feature type="transmembrane region" description="Helical" evidence="2">
    <location>
        <begin position="120"/>
        <end position="140"/>
    </location>
</feature>
<dbReference type="SUPFAM" id="SSF47413">
    <property type="entry name" value="lambda repressor-like DNA-binding domains"/>
    <property type="match status" value="1"/>
</dbReference>
<evidence type="ECO:0000313" key="4">
    <source>
        <dbReference type="EMBL" id="SDP18483.1"/>
    </source>
</evidence>
<dbReference type="Proteomes" id="UP000199073">
    <property type="component" value="Unassembled WGS sequence"/>
</dbReference>
<gene>
    <name evidence="4" type="ORF">SAMN05660330_02034</name>
</gene>
<dbReference type="OrthoDB" id="5395007at2"/>
<dbReference type="Pfam" id="PF01381">
    <property type="entry name" value="HTH_3"/>
    <property type="match status" value="1"/>
</dbReference>
<feature type="region of interest" description="Disordered" evidence="1">
    <location>
        <begin position="81"/>
        <end position="108"/>
    </location>
</feature>
<dbReference type="STRING" id="91360.SAMN05660330_02034"/>
<dbReference type="PROSITE" id="PS50943">
    <property type="entry name" value="HTH_CROC1"/>
    <property type="match status" value="1"/>
</dbReference>
<keyword evidence="5" id="KW-1185">Reference proteome</keyword>
<dbReference type="InterPro" id="IPR001387">
    <property type="entry name" value="Cro/C1-type_HTH"/>
</dbReference>
<proteinExistence type="predicted"/>
<keyword evidence="2" id="KW-1133">Transmembrane helix</keyword>
<dbReference type="SMART" id="SM00530">
    <property type="entry name" value="HTH_XRE"/>
    <property type="match status" value="1"/>
</dbReference>
<reference evidence="4 5" key="1">
    <citation type="submission" date="2016-10" db="EMBL/GenBank/DDBJ databases">
        <authorList>
            <person name="de Groot N.N."/>
        </authorList>
    </citation>
    <scope>NUCLEOTIDE SEQUENCE [LARGE SCALE GENOMIC DNA]</scope>
    <source>
        <strain evidence="4 5">DSM 12130</strain>
    </source>
</reference>
<dbReference type="InterPro" id="IPR010982">
    <property type="entry name" value="Lambda_DNA-bd_dom_sf"/>
</dbReference>
<keyword evidence="2" id="KW-0812">Transmembrane</keyword>
<organism evidence="4 5">
    <name type="scientific">Desulforhopalus singaporensis</name>
    <dbReference type="NCBI Taxonomy" id="91360"/>
    <lineage>
        <taxon>Bacteria</taxon>
        <taxon>Pseudomonadati</taxon>
        <taxon>Thermodesulfobacteriota</taxon>
        <taxon>Desulfobulbia</taxon>
        <taxon>Desulfobulbales</taxon>
        <taxon>Desulfocapsaceae</taxon>
        <taxon>Desulforhopalus</taxon>
    </lineage>
</organism>
<dbReference type="RefSeq" id="WP_092222434.1">
    <property type="nucleotide sequence ID" value="NZ_FNJI01000012.1"/>
</dbReference>
<evidence type="ECO:0000259" key="3">
    <source>
        <dbReference type="PROSITE" id="PS50943"/>
    </source>
</evidence>
<accession>A0A1H0QM73</accession>
<dbReference type="EMBL" id="FNJI01000012">
    <property type="protein sequence ID" value="SDP18483.1"/>
    <property type="molecule type" value="Genomic_DNA"/>
</dbReference>
<sequence>MSENSFPGPMTMVRIDGAKIKRLREQQGLTQLYVATGVEVTTDTISRWENKRYPSIKRENGLKLAETLGVCLEDLLEDISEQEDAPPPKDDPPPGEVTSGRTVSQAGETVRAKRPLKAPWSLSLALLILLALLFFFWFRWYSPSKTVVSAVRIAPEHCLPNRLVPILIEVTSPAKSPTALILKEQLPENAELLSFSPAISGDKTDSSTIRWLGKINGNTTFAYNVKFSGSPGDTISFSGTSSVSDKDAQDLAGTLHLKLSSYHWADENLDNVINDKEILTVYDRYSDIAGLEEEIDLVEEIWLGSGYRWHSDTGRIEILD</sequence>
<name>A0A1H0QM73_9BACT</name>
<dbReference type="Gene3D" id="1.10.260.40">
    <property type="entry name" value="lambda repressor-like DNA-binding domains"/>
    <property type="match status" value="1"/>
</dbReference>
<feature type="domain" description="HTH cro/C1-type" evidence="3">
    <location>
        <begin position="20"/>
        <end position="75"/>
    </location>
</feature>